<gene>
    <name evidence="2" type="ORF">TrRE_jg3239</name>
</gene>
<accession>A0A9W7A2U9</accession>
<evidence type="ECO:0000313" key="3">
    <source>
        <dbReference type="Proteomes" id="UP001165082"/>
    </source>
</evidence>
<evidence type="ECO:0000313" key="2">
    <source>
        <dbReference type="EMBL" id="GMH64844.1"/>
    </source>
</evidence>
<organism evidence="2 3">
    <name type="scientific">Triparma retinervis</name>
    <dbReference type="NCBI Taxonomy" id="2557542"/>
    <lineage>
        <taxon>Eukaryota</taxon>
        <taxon>Sar</taxon>
        <taxon>Stramenopiles</taxon>
        <taxon>Ochrophyta</taxon>
        <taxon>Bolidophyceae</taxon>
        <taxon>Parmales</taxon>
        <taxon>Triparmaceae</taxon>
        <taxon>Triparma</taxon>
    </lineage>
</organism>
<reference evidence="2" key="1">
    <citation type="submission" date="2022-07" db="EMBL/GenBank/DDBJ databases">
        <title>Genome analysis of Parmales, a sister group of diatoms, reveals the evolutionary specialization of diatoms from phago-mixotrophs to photoautotrophs.</title>
        <authorList>
            <person name="Ban H."/>
            <person name="Sato S."/>
            <person name="Yoshikawa S."/>
            <person name="Kazumasa Y."/>
            <person name="Nakamura Y."/>
            <person name="Ichinomiya M."/>
            <person name="Saitoh K."/>
            <person name="Sato N."/>
            <person name="Blanc-Mathieu R."/>
            <person name="Endo H."/>
            <person name="Kuwata A."/>
            <person name="Ogata H."/>
        </authorList>
    </citation>
    <scope>NUCLEOTIDE SEQUENCE</scope>
</reference>
<dbReference type="InterPro" id="IPR009060">
    <property type="entry name" value="UBA-like_sf"/>
</dbReference>
<feature type="region of interest" description="Disordered" evidence="1">
    <location>
        <begin position="128"/>
        <end position="150"/>
    </location>
</feature>
<keyword evidence="3" id="KW-1185">Reference proteome</keyword>
<protein>
    <submittedName>
        <fullName evidence="2">Uncharacterized protein</fullName>
    </submittedName>
</protein>
<comment type="caution">
    <text evidence="2">The sequence shown here is derived from an EMBL/GenBank/DDBJ whole genome shotgun (WGS) entry which is preliminary data.</text>
</comment>
<feature type="non-terminal residue" evidence="2">
    <location>
        <position position="1"/>
    </location>
</feature>
<proteinExistence type="predicted"/>
<evidence type="ECO:0000256" key="1">
    <source>
        <dbReference type="SAM" id="MobiDB-lite"/>
    </source>
</evidence>
<dbReference type="Proteomes" id="UP001165082">
    <property type="component" value="Unassembled WGS sequence"/>
</dbReference>
<feature type="non-terminal residue" evidence="2">
    <location>
        <position position="222"/>
    </location>
</feature>
<name>A0A9W7A2U9_9STRA</name>
<sequence>AVENTFRGSKGNNNRTEAKKLLETVSAQMRKVLSQIPSTRIEATGLESGLESAGILWLVENGFTDVSDDTLSTSLGSDEVVRGADSRLKSRLIELVRKRLKGWEAELTEYAVEAARRACDGEGAARHIEENEGDDESSTPTPPPPPKSLPELRIAKVKSVLPDLGEGYIELAIACYGGVEGAVEALMEFDQKDLHPRLRGVDRNLPRRKIRDKGSYDAGKID</sequence>
<dbReference type="SUPFAM" id="SSF46934">
    <property type="entry name" value="UBA-like"/>
    <property type="match status" value="1"/>
</dbReference>
<dbReference type="EMBL" id="BRXZ01005369">
    <property type="protein sequence ID" value="GMH64844.1"/>
    <property type="molecule type" value="Genomic_DNA"/>
</dbReference>
<dbReference type="OrthoDB" id="49214at2759"/>
<dbReference type="AlphaFoldDB" id="A0A9W7A2U9"/>